<dbReference type="InterPro" id="IPR050679">
    <property type="entry name" value="Bact_HTH_transcr_reg"/>
</dbReference>
<dbReference type="SUPFAM" id="SSF46785">
    <property type="entry name" value="Winged helix' DNA-binding domain"/>
    <property type="match status" value="1"/>
</dbReference>
<dbReference type="EMBL" id="CP109441">
    <property type="protein sequence ID" value="WUV47708.1"/>
    <property type="molecule type" value="Genomic_DNA"/>
</dbReference>
<sequence length="245" mass="27331">MPAPLDVAIDRSSPVPLYFQLAQGIQNAILEGRLTPGDRLENELDLAKRLNLSRPTTRQAIQALVDKGLLMRRRGVGTQVVQNQVHRPVELTSLYDDLLTAGQEPTTELLDYQLGAPDPDIAKELGVPEDARFVTFRRLRRAGSEPLAVMTNYVPAEFAPAPDQLELHGFYECLRAKGIHIALARQRIGARGATRAEAQLLDERTNAALLTMQRVAFDDSGRPIEMGRHVYRASRHFFDTTVLSR</sequence>
<feature type="domain" description="HTH gntR-type" evidence="4">
    <location>
        <begin position="15"/>
        <end position="83"/>
    </location>
</feature>
<dbReference type="Proteomes" id="UP001432062">
    <property type="component" value="Chromosome"/>
</dbReference>
<organism evidence="5 6">
    <name type="scientific">Nocardia vinacea</name>
    <dbReference type="NCBI Taxonomy" id="96468"/>
    <lineage>
        <taxon>Bacteria</taxon>
        <taxon>Bacillati</taxon>
        <taxon>Actinomycetota</taxon>
        <taxon>Actinomycetes</taxon>
        <taxon>Mycobacteriales</taxon>
        <taxon>Nocardiaceae</taxon>
        <taxon>Nocardia</taxon>
    </lineage>
</organism>
<dbReference type="InterPro" id="IPR036388">
    <property type="entry name" value="WH-like_DNA-bd_sf"/>
</dbReference>
<dbReference type="InterPro" id="IPR000524">
    <property type="entry name" value="Tscrpt_reg_HTH_GntR"/>
</dbReference>
<dbReference type="Gene3D" id="1.10.10.10">
    <property type="entry name" value="Winged helix-like DNA-binding domain superfamily/Winged helix DNA-binding domain"/>
    <property type="match status" value="1"/>
</dbReference>
<dbReference type="Pfam" id="PF07702">
    <property type="entry name" value="UTRA"/>
    <property type="match status" value="1"/>
</dbReference>
<evidence type="ECO:0000256" key="2">
    <source>
        <dbReference type="ARBA" id="ARBA00023125"/>
    </source>
</evidence>
<dbReference type="InterPro" id="IPR036390">
    <property type="entry name" value="WH_DNA-bd_sf"/>
</dbReference>
<evidence type="ECO:0000313" key="5">
    <source>
        <dbReference type="EMBL" id="WUV47708.1"/>
    </source>
</evidence>
<dbReference type="PRINTS" id="PR00035">
    <property type="entry name" value="HTHGNTR"/>
</dbReference>
<dbReference type="SUPFAM" id="SSF64288">
    <property type="entry name" value="Chorismate lyase-like"/>
    <property type="match status" value="1"/>
</dbReference>
<keyword evidence="2" id="KW-0238">DNA-binding</keyword>
<gene>
    <name evidence="5" type="ORF">OG563_05620</name>
</gene>
<dbReference type="PROSITE" id="PS50949">
    <property type="entry name" value="HTH_GNTR"/>
    <property type="match status" value="1"/>
</dbReference>
<name>A0ABZ1YWX3_9NOCA</name>
<dbReference type="InterPro" id="IPR028978">
    <property type="entry name" value="Chorismate_lyase_/UTRA_dom_sf"/>
</dbReference>
<evidence type="ECO:0000256" key="3">
    <source>
        <dbReference type="ARBA" id="ARBA00023163"/>
    </source>
</evidence>
<evidence type="ECO:0000259" key="4">
    <source>
        <dbReference type="PROSITE" id="PS50949"/>
    </source>
</evidence>
<dbReference type="SMART" id="SM00866">
    <property type="entry name" value="UTRA"/>
    <property type="match status" value="1"/>
</dbReference>
<reference evidence="5" key="1">
    <citation type="submission" date="2022-10" db="EMBL/GenBank/DDBJ databases">
        <title>The complete genomes of actinobacterial strains from the NBC collection.</title>
        <authorList>
            <person name="Joergensen T.S."/>
            <person name="Alvarez Arevalo M."/>
            <person name="Sterndorff E.B."/>
            <person name="Faurdal D."/>
            <person name="Vuksanovic O."/>
            <person name="Mourched A.-S."/>
            <person name="Charusanti P."/>
            <person name="Shaw S."/>
            <person name="Blin K."/>
            <person name="Weber T."/>
        </authorList>
    </citation>
    <scope>NUCLEOTIDE SEQUENCE</scope>
    <source>
        <strain evidence="5">NBC_01482</strain>
    </source>
</reference>
<proteinExistence type="predicted"/>
<dbReference type="RefSeq" id="WP_327100763.1">
    <property type="nucleotide sequence ID" value="NZ_CP109149.1"/>
</dbReference>
<dbReference type="InterPro" id="IPR011663">
    <property type="entry name" value="UTRA"/>
</dbReference>
<evidence type="ECO:0000313" key="6">
    <source>
        <dbReference type="Proteomes" id="UP001432062"/>
    </source>
</evidence>
<dbReference type="Pfam" id="PF00392">
    <property type="entry name" value="GntR"/>
    <property type="match status" value="1"/>
</dbReference>
<evidence type="ECO:0000256" key="1">
    <source>
        <dbReference type="ARBA" id="ARBA00023015"/>
    </source>
</evidence>
<dbReference type="SMART" id="SM00345">
    <property type="entry name" value="HTH_GNTR"/>
    <property type="match status" value="1"/>
</dbReference>
<keyword evidence="1" id="KW-0805">Transcription regulation</keyword>
<accession>A0ABZ1YWX3</accession>
<dbReference type="CDD" id="cd07377">
    <property type="entry name" value="WHTH_GntR"/>
    <property type="match status" value="1"/>
</dbReference>
<protein>
    <submittedName>
        <fullName evidence="5">GntR family transcriptional regulator</fullName>
    </submittedName>
</protein>
<keyword evidence="6" id="KW-1185">Reference proteome</keyword>
<dbReference type="PANTHER" id="PTHR44846">
    <property type="entry name" value="MANNOSYL-D-GLYCERATE TRANSPORT/METABOLISM SYSTEM REPRESSOR MNGR-RELATED"/>
    <property type="match status" value="1"/>
</dbReference>
<keyword evidence="3" id="KW-0804">Transcription</keyword>
<dbReference type="PANTHER" id="PTHR44846:SF17">
    <property type="entry name" value="GNTR-FAMILY TRANSCRIPTIONAL REGULATOR"/>
    <property type="match status" value="1"/>
</dbReference>
<dbReference type="Gene3D" id="3.40.1410.10">
    <property type="entry name" value="Chorismate lyase-like"/>
    <property type="match status" value="1"/>
</dbReference>